<organism evidence="1 2">
    <name type="scientific">Trichomonas vaginalis (strain ATCC PRA-98 / G3)</name>
    <dbReference type="NCBI Taxonomy" id="412133"/>
    <lineage>
        <taxon>Eukaryota</taxon>
        <taxon>Metamonada</taxon>
        <taxon>Parabasalia</taxon>
        <taxon>Trichomonadida</taxon>
        <taxon>Trichomonadidae</taxon>
        <taxon>Trichomonas</taxon>
    </lineage>
</organism>
<dbReference type="RefSeq" id="XP_001305388.1">
    <property type="nucleotide sequence ID" value="XM_001305387.1"/>
</dbReference>
<reference evidence="1" key="1">
    <citation type="submission" date="2006-10" db="EMBL/GenBank/DDBJ databases">
        <authorList>
            <person name="Amadeo P."/>
            <person name="Zhao Q."/>
            <person name="Wortman J."/>
            <person name="Fraser-Liggett C."/>
            <person name="Carlton J."/>
        </authorList>
    </citation>
    <scope>NUCLEOTIDE SEQUENCE</scope>
    <source>
        <strain evidence="1">G3</strain>
    </source>
</reference>
<dbReference type="VEuPathDB" id="TrichDB:TVAGG3_1060940"/>
<dbReference type="KEGG" id="tva:4750170"/>
<sequence>MRPLCITEEDGSETYWLIENGTSKSVDLENEEEDFPEEYGREITYEDSRIVKGQDDPMSKYVISIINTLVESITRVIGRPIQKINLVFGINDYNQIWLNRNSILEFSDKCFENAILQSKDASRLNNIFVVEVSKQVPNGKCFLSTQNCSHPQNHLKLLEILYYKSIQAFPSLNKKKLFNFLIRRIEEIDQTLIDKDVTCCLPCYLRIHSAIKLLNNDLVKRVSTKRLSPINDLLKYQAIHSNQFSSTQVSHFPFLVQKELNNPINSPYSSPVHEIHKLASSQTSEYAGKLKLAVLQTYQPSKQKYPTKRQINHKDRIKKWDIYELPEYSPLPPTFSQKLAPKVYQNKLEKPHTSNLAVSYK</sequence>
<dbReference type="EMBL" id="DS113966">
    <property type="protein sequence ID" value="EAX92458.1"/>
    <property type="molecule type" value="Genomic_DNA"/>
</dbReference>
<protein>
    <submittedName>
        <fullName evidence="1">Uncharacterized protein</fullName>
    </submittedName>
</protein>
<accession>A2FRJ6</accession>
<dbReference type="InParanoid" id="A2FRJ6"/>
<dbReference type="AlphaFoldDB" id="A2FRJ6"/>
<proteinExistence type="predicted"/>
<dbReference type="Proteomes" id="UP000001542">
    <property type="component" value="Unassembled WGS sequence"/>
</dbReference>
<gene>
    <name evidence="1" type="ORF">TVAG_331340</name>
</gene>
<dbReference type="VEuPathDB" id="TrichDB:TVAG_331340"/>
<name>A2FRJ6_TRIV3</name>
<keyword evidence="2" id="KW-1185">Reference proteome</keyword>
<reference evidence="1" key="2">
    <citation type="journal article" date="2007" name="Science">
        <title>Draft genome sequence of the sexually transmitted pathogen Trichomonas vaginalis.</title>
        <authorList>
            <person name="Carlton J.M."/>
            <person name="Hirt R.P."/>
            <person name="Silva J.C."/>
            <person name="Delcher A.L."/>
            <person name="Schatz M."/>
            <person name="Zhao Q."/>
            <person name="Wortman J.R."/>
            <person name="Bidwell S.L."/>
            <person name="Alsmark U.C.M."/>
            <person name="Besteiro S."/>
            <person name="Sicheritz-Ponten T."/>
            <person name="Noel C.J."/>
            <person name="Dacks J.B."/>
            <person name="Foster P.G."/>
            <person name="Simillion C."/>
            <person name="Van de Peer Y."/>
            <person name="Miranda-Saavedra D."/>
            <person name="Barton G.J."/>
            <person name="Westrop G.D."/>
            <person name="Mueller S."/>
            <person name="Dessi D."/>
            <person name="Fiori P.L."/>
            <person name="Ren Q."/>
            <person name="Paulsen I."/>
            <person name="Zhang H."/>
            <person name="Bastida-Corcuera F.D."/>
            <person name="Simoes-Barbosa A."/>
            <person name="Brown M.T."/>
            <person name="Hayes R.D."/>
            <person name="Mukherjee M."/>
            <person name="Okumura C.Y."/>
            <person name="Schneider R."/>
            <person name="Smith A.J."/>
            <person name="Vanacova S."/>
            <person name="Villalvazo M."/>
            <person name="Haas B.J."/>
            <person name="Pertea M."/>
            <person name="Feldblyum T.V."/>
            <person name="Utterback T.R."/>
            <person name="Shu C.L."/>
            <person name="Osoegawa K."/>
            <person name="de Jong P.J."/>
            <person name="Hrdy I."/>
            <person name="Horvathova L."/>
            <person name="Zubacova Z."/>
            <person name="Dolezal P."/>
            <person name="Malik S.B."/>
            <person name="Logsdon J.M. Jr."/>
            <person name="Henze K."/>
            <person name="Gupta A."/>
            <person name="Wang C.C."/>
            <person name="Dunne R.L."/>
            <person name="Upcroft J.A."/>
            <person name="Upcroft P."/>
            <person name="White O."/>
            <person name="Salzberg S.L."/>
            <person name="Tang P."/>
            <person name="Chiu C.-H."/>
            <person name="Lee Y.-S."/>
            <person name="Embley T.M."/>
            <person name="Coombs G.H."/>
            <person name="Mottram J.C."/>
            <person name="Tachezy J."/>
            <person name="Fraser-Liggett C.M."/>
            <person name="Johnson P.J."/>
        </authorList>
    </citation>
    <scope>NUCLEOTIDE SEQUENCE [LARGE SCALE GENOMIC DNA]</scope>
    <source>
        <strain evidence="1">G3</strain>
    </source>
</reference>
<evidence type="ECO:0000313" key="2">
    <source>
        <dbReference type="Proteomes" id="UP000001542"/>
    </source>
</evidence>
<evidence type="ECO:0000313" key="1">
    <source>
        <dbReference type="EMBL" id="EAX92458.1"/>
    </source>
</evidence>